<dbReference type="EMBL" id="JAEPRB010000060">
    <property type="protein sequence ID" value="KAG2223475.1"/>
    <property type="molecule type" value="Genomic_DNA"/>
</dbReference>
<keyword evidence="3" id="KW-0729">SH3-binding</keyword>
<dbReference type="GO" id="GO:0017124">
    <property type="term" value="F:SH3 domain binding"/>
    <property type="evidence" value="ECO:0007669"/>
    <property type="project" value="UniProtKB-KW"/>
</dbReference>
<dbReference type="OrthoDB" id="28413at2759"/>
<evidence type="ECO:0000313" key="8">
    <source>
        <dbReference type="Proteomes" id="UP000646827"/>
    </source>
</evidence>
<dbReference type="SUPFAM" id="SSF48371">
    <property type="entry name" value="ARM repeat"/>
    <property type="match status" value="1"/>
</dbReference>
<dbReference type="Proteomes" id="UP000646827">
    <property type="component" value="Unassembled WGS sequence"/>
</dbReference>
<dbReference type="Gene3D" id="2.30.29.30">
    <property type="entry name" value="Pleckstrin-homology domain (PH domain)/Phosphotyrosine-binding domain (PTB)"/>
    <property type="match status" value="1"/>
</dbReference>
<evidence type="ECO:0000259" key="6">
    <source>
        <dbReference type="PROSITE" id="PS51335"/>
    </source>
</evidence>
<gene>
    <name evidence="7" type="ORF">INT45_001223</name>
</gene>
<feature type="domain" description="ELMO" evidence="6">
    <location>
        <begin position="275"/>
        <end position="427"/>
    </location>
</feature>
<keyword evidence="2" id="KW-0581">Phagocytosis</keyword>
<dbReference type="InterPro" id="IPR011989">
    <property type="entry name" value="ARM-like"/>
</dbReference>
<proteinExistence type="predicted"/>
<dbReference type="GO" id="GO:0005886">
    <property type="term" value="C:plasma membrane"/>
    <property type="evidence" value="ECO:0007669"/>
    <property type="project" value="TreeGrafter"/>
</dbReference>
<dbReference type="InterPro" id="IPR001849">
    <property type="entry name" value="PH_domain"/>
</dbReference>
<dbReference type="InterPro" id="IPR050868">
    <property type="entry name" value="ELMO_domain-containing"/>
</dbReference>
<dbReference type="InterPro" id="IPR011993">
    <property type="entry name" value="PH-like_dom_sf"/>
</dbReference>
<keyword evidence="1" id="KW-0053">Apoptosis</keyword>
<comment type="function">
    <text evidence="4">Involved in cytoskeletal rearrangements required for phagocytosis of apoptotic cells and cell motility. Acts in association with DOCK1 and CRK. Was initially proposed to be required in complex with DOCK1 to activate Rac Rho small GTPases. May enhance the guanine nucleotide exchange factor (GEF) activity of DOCK1.</text>
</comment>
<dbReference type="PANTHER" id="PTHR12771:SF56">
    <property type="entry name" value="CED-12"/>
    <property type="match status" value="1"/>
</dbReference>
<dbReference type="GO" id="GO:0006915">
    <property type="term" value="P:apoptotic process"/>
    <property type="evidence" value="ECO:0007669"/>
    <property type="project" value="UniProtKB-KW"/>
</dbReference>
<accession>A0A8H7VK32</accession>
<dbReference type="InterPro" id="IPR024574">
    <property type="entry name" value="ELMO_ARM"/>
</dbReference>
<name>A0A8H7VK32_9FUNG</name>
<feature type="region of interest" description="Disordered" evidence="5">
    <location>
        <begin position="1"/>
        <end position="41"/>
    </location>
</feature>
<dbReference type="PANTHER" id="PTHR12771">
    <property type="entry name" value="ENGULFMENT AND CELL MOTILITY"/>
    <property type="match status" value="1"/>
</dbReference>
<organism evidence="7 8">
    <name type="scientific">Circinella minor</name>
    <dbReference type="NCBI Taxonomy" id="1195481"/>
    <lineage>
        <taxon>Eukaryota</taxon>
        <taxon>Fungi</taxon>
        <taxon>Fungi incertae sedis</taxon>
        <taxon>Mucoromycota</taxon>
        <taxon>Mucoromycotina</taxon>
        <taxon>Mucoromycetes</taxon>
        <taxon>Mucorales</taxon>
        <taxon>Lichtheimiaceae</taxon>
        <taxon>Circinella</taxon>
    </lineage>
</organism>
<dbReference type="GO" id="GO:0048870">
    <property type="term" value="P:cell motility"/>
    <property type="evidence" value="ECO:0007669"/>
    <property type="project" value="TreeGrafter"/>
</dbReference>
<evidence type="ECO:0000256" key="2">
    <source>
        <dbReference type="ARBA" id="ARBA00022907"/>
    </source>
</evidence>
<protein>
    <recommendedName>
        <fullName evidence="6">ELMO domain-containing protein</fullName>
    </recommendedName>
</protein>
<comment type="caution">
    <text evidence="7">The sequence shown here is derived from an EMBL/GenBank/DDBJ whole genome shotgun (WGS) entry which is preliminary data.</text>
</comment>
<evidence type="ECO:0000256" key="1">
    <source>
        <dbReference type="ARBA" id="ARBA00022703"/>
    </source>
</evidence>
<dbReference type="Pfam" id="PF11841">
    <property type="entry name" value="ELMO_ARM"/>
    <property type="match status" value="1"/>
</dbReference>
<dbReference type="GO" id="GO:0007015">
    <property type="term" value="P:actin filament organization"/>
    <property type="evidence" value="ECO:0007669"/>
    <property type="project" value="TreeGrafter"/>
</dbReference>
<reference evidence="7 8" key="1">
    <citation type="submission" date="2020-12" db="EMBL/GenBank/DDBJ databases">
        <title>Metabolic potential, ecology and presence of endohyphal bacteria is reflected in genomic diversity of Mucoromycotina.</title>
        <authorList>
            <person name="Muszewska A."/>
            <person name="Okrasinska A."/>
            <person name="Steczkiewicz K."/>
            <person name="Drgas O."/>
            <person name="Orlowska M."/>
            <person name="Perlinska-Lenart U."/>
            <person name="Aleksandrzak-Piekarczyk T."/>
            <person name="Szatraj K."/>
            <person name="Zielenkiewicz U."/>
            <person name="Pilsyk S."/>
            <person name="Malc E."/>
            <person name="Mieczkowski P."/>
            <person name="Kruszewska J.S."/>
            <person name="Biernat P."/>
            <person name="Pawlowska J."/>
        </authorList>
    </citation>
    <scope>NUCLEOTIDE SEQUENCE [LARGE SCALE GENOMIC DNA]</scope>
    <source>
        <strain evidence="7 8">CBS 142.35</strain>
    </source>
</reference>
<evidence type="ECO:0000313" key="7">
    <source>
        <dbReference type="EMBL" id="KAG2223475.1"/>
    </source>
</evidence>
<evidence type="ECO:0000256" key="5">
    <source>
        <dbReference type="SAM" id="MobiDB-lite"/>
    </source>
</evidence>
<keyword evidence="8" id="KW-1185">Reference proteome</keyword>
<dbReference type="InterPro" id="IPR006816">
    <property type="entry name" value="ELMO_dom"/>
</dbReference>
<evidence type="ECO:0000256" key="3">
    <source>
        <dbReference type="ARBA" id="ARBA00023036"/>
    </source>
</evidence>
<dbReference type="Pfam" id="PF16457">
    <property type="entry name" value="PH_12"/>
    <property type="match status" value="1"/>
</dbReference>
<dbReference type="Gene3D" id="1.25.10.10">
    <property type="entry name" value="Leucine-rich Repeat Variant"/>
    <property type="match status" value="1"/>
</dbReference>
<dbReference type="Pfam" id="PF04727">
    <property type="entry name" value="ELMO_CED12"/>
    <property type="match status" value="1"/>
</dbReference>
<dbReference type="InterPro" id="IPR016024">
    <property type="entry name" value="ARM-type_fold"/>
</dbReference>
<evidence type="ECO:0000256" key="4">
    <source>
        <dbReference type="ARBA" id="ARBA00024863"/>
    </source>
</evidence>
<dbReference type="AlphaFoldDB" id="A0A8H7VK32"/>
<dbReference type="PROSITE" id="PS51335">
    <property type="entry name" value="ELMO"/>
    <property type="match status" value="1"/>
</dbReference>
<sequence>MSGTYEFDSAPTPEEAEKLVKRMSTGANLSDQTTGGNTTTNTKDDKVLKIATFSLQKYLKEPEFAAEFLERGGLESLCDIISKVSGNTLAYALNSFTSLMNHEASWDSLTEEFISDIAHILVTETLVTICRPATAILIKVVCAADERSPAQTVTFNNNNNKHSEENVIGYSALHKVLQQEPQLFFTLIQRLQSPDYALCLNSLTLLTSMLKHVTDDYRSELLENIDNSNTRKNVLRLMNNHPSEELKEQLLEFQSAMIHNADRRRKTQISMYNPRHAKMMNDIWNCAHVENIQIPGARKWRKLGFSSEVPHREFGRAGAFGLERMHAFARQNEDMFAKMILEQLHRQDGKRCPFAKASIEVTELLCSHWNITTGYIAAEFEPLLMNFDHVHSTTLQCFYRLFQDMEATTSDFSKVSALVRSQLRATLKSDGIKDIYEFDRVMLGTPYSVIRDRRLKELEWADDLLGREAIRNLRNRLNKQSFDFIKRQRINCLLQGGWFPCPQSNQRIVAIATGNSLSTSTAANSVTVGGLGGPNGSGNGSNNSNKRWRYYKLSPSRKALMYGDFAEKYPAVIKSCDTLPNKVDLAEVVEIKPFSRKPSTLSNMITESTNSLSFALFADNNLPLAEFNCSSSAQSSEWKDGFSMLLDKGITSKDTAEYLHSLTEIGVKVKLLQIAGDRIEVPHGQIDVPPVPAGLGSGFYYTTD</sequence>